<evidence type="ECO:0000259" key="12">
    <source>
        <dbReference type="Pfam" id="PF01514"/>
    </source>
</evidence>
<accession>A0ABS7F5D8</accession>
<feature type="region of interest" description="Disordered" evidence="10">
    <location>
        <begin position="293"/>
        <end position="360"/>
    </location>
</feature>
<dbReference type="PIRSF" id="PIRSF004862">
    <property type="entry name" value="FliF"/>
    <property type="match status" value="1"/>
</dbReference>
<dbReference type="Pfam" id="PF01514">
    <property type="entry name" value="YscJ_FliF"/>
    <property type="match status" value="1"/>
</dbReference>
<dbReference type="NCBIfam" id="TIGR00206">
    <property type="entry name" value="fliF"/>
    <property type="match status" value="1"/>
</dbReference>
<feature type="domain" description="Flagellar M-ring N-terminal" evidence="12">
    <location>
        <begin position="58"/>
        <end position="238"/>
    </location>
</feature>
<reference evidence="14 15" key="1">
    <citation type="submission" date="2021-08" db="EMBL/GenBank/DDBJ databases">
        <title>Caldovatus sediminis gen. nov., sp. nov., a moderately thermophilic bacterium isolated from a hot spring.</title>
        <authorList>
            <person name="Hu C.-J."/>
            <person name="Li W.-J."/>
            <person name="Xian W.-D."/>
        </authorList>
    </citation>
    <scope>NUCLEOTIDE SEQUENCE [LARGE SCALE GENOMIC DNA]</scope>
    <source>
        <strain evidence="14 15">SYSU G05006</strain>
    </source>
</reference>
<dbReference type="PRINTS" id="PR01009">
    <property type="entry name" value="FLGMRINGFLIF"/>
</dbReference>
<evidence type="ECO:0000256" key="8">
    <source>
        <dbReference type="ARBA" id="ARBA00023143"/>
    </source>
</evidence>
<evidence type="ECO:0000313" key="15">
    <source>
        <dbReference type="Proteomes" id="UP001519924"/>
    </source>
</evidence>
<keyword evidence="14" id="KW-0966">Cell projection</keyword>
<dbReference type="PANTHER" id="PTHR30046">
    <property type="entry name" value="FLAGELLAR M-RING PROTEIN"/>
    <property type="match status" value="1"/>
</dbReference>
<evidence type="ECO:0000256" key="11">
    <source>
        <dbReference type="SAM" id="Phobius"/>
    </source>
</evidence>
<keyword evidence="15" id="KW-1185">Reference proteome</keyword>
<evidence type="ECO:0000256" key="2">
    <source>
        <dbReference type="ARBA" id="ARBA00004651"/>
    </source>
</evidence>
<keyword evidence="14" id="KW-0282">Flagellum</keyword>
<keyword evidence="6 11" id="KW-1133">Transmembrane helix</keyword>
<dbReference type="Pfam" id="PF08345">
    <property type="entry name" value="YscJ_FliF_C"/>
    <property type="match status" value="1"/>
</dbReference>
<keyword evidence="5 11" id="KW-0812">Transmembrane</keyword>
<evidence type="ECO:0000256" key="10">
    <source>
        <dbReference type="SAM" id="MobiDB-lite"/>
    </source>
</evidence>
<organism evidence="14 15">
    <name type="scientific">Caldovatus aquaticus</name>
    <dbReference type="NCBI Taxonomy" id="2865671"/>
    <lineage>
        <taxon>Bacteria</taxon>
        <taxon>Pseudomonadati</taxon>
        <taxon>Pseudomonadota</taxon>
        <taxon>Alphaproteobacteria</taxon>
        <taxon>Acetobacterales</taxon>
        <taxon>Roseomonadaceae</taxon>
        <taxon>Caldovatus</taxon>
    </lineage>
</organism>
<comment type="function">
    <text evidence="9">The M ring may be actively involved in energy transduction.</text>
</comment>
<evidence type="ECO:0000256" key="3">
    <source>
        <dbReference type="ARBA" id="ARBA00007971"/>
    </source>
</evidence>
<evidence type="ECO:0000256" key="6">
    <source>
        <dbReference type="ARBA" id="ARBA00022989"/>
    </source>
</evidence>
<dbReference type="InterPro" id="IPR006182">
    <property type="entry name" value="FliF_N_dom"/>
</dbReference>
<keyword evidence="8 9" id="KW-0975">Bacterial flagellum</keyword>
<feature type="compositionally biased region" description="Low complexity" evidence="10">
    <location>
        <begin position="520"/>
        <end position="529"/>
    </location>
</feature>
<keyword evidence="14" id="KW-0969">Cilium</keyword>
<evidence type="ECO:0000259" key="13">
    <source>
        <dbReference type="Pfam" id="PF08345"/>
    </source>
</evidence>
<evidence type="ECO:0000256" key="1">
    <source>
        <dbReference type="ARBA" id="ARBA00004117"/>
    </source>
</evidence>
<gene>
    <name evidence="14" type="primary">fliF</name>
    <name evidence="14" type="ORF">K1J50_14590</name>
</gene>
<keyword evidence="7 11" id="KW-0472">Membrane</keyword>
<feature type="transmembrane region" description="Helical" evidence="11">
    <location>
        <begin position="36"/>
        <end position="55"/>
    </location>
</feature>
<feature type="region of interest" description="Disordered" evidence="10">
    <location>
        <begin position="494"/>
        <end position="529"/>
    </location>
</feature>
<dbReference type="Proteomes" id="UP001519924">
    <property type="component" value="Unassembled WGS sequence"/>
</dbReference>
<dbReference type="EMBL" id="JAHZUY010000049">
    <property type="protein sequence ID" value="MBW8270709.1"/>
    <property type="molecule type" value="Genomic_DNA"/>
</dbReference>
<dbReference type="InterPro" id="IPR013556">
    <property type="entry name" value="Flag_M-ring_C"/>
</dbReference>
<comment type="subcellular location">
    <subcellularLocation>
        <location evidence="1 9">Bacterial flagellum basal body</location>
    </subcellularLocation>
    <subcellularLocation>
        <location evidence="2">Cell membrane</location>
        <topology evidence="2">Multi-pass membrane protein</topology>
    </subcellularLocation>
</comment>
<dbReference type="RefSeq" id="WP_220118495.1">
    <property type="nucleotide sequence ID" value="NZ_JAHZUY010000049.1"/>
</dbReference>
<feature type="domain" description="Flagellar M-ring C-terminal" evidence="13">
    <location>
        <begin position="272"/>
        <end position="432"/>
    </location>
</feature>
<keyword evidence="4" id="KW-1003">Cell membrane</keyword>
<name>A0ABS7F5D8_9PROT</name>
<evidence type="ECO:0000256" key="4">
    <source>
        <dbReference type="ARBA" id="ARBA00022475"/>
    </source>
</evidence>
<dbReference type="PANTHER" id="PTHR30046:SF0">
    <property type="entry name" value="FLAGELLAR M-RING PROTEIN"/>
    <property type="match status" value="1"/>
</dbReference>
<evidence type="ECO:0000256" key="7">
    <source>
        <dbReference type="ARBA" id="ARBA00023136"/>
    </source>
</evidence>
<feature type="compositionally biased region" description="Basic and acidic residues" evidence="10">
    <location>
        <begin position="293"/>
        <end position="303"/>
    </location>
</feature>
<comment type="caution">
    <text evidence="14">The sequence shown here is derived from an EMBL/GenBank/DDBJ whole genome shotgun (WGS) entry which is preliminary data.</text>
</comment>
<evidence type="ECO:0000256" key="5">
    <source>
        <dbReference type="ARBA" id="ARBA00022692"/>
    </source>
</evidence>
<sequence>MADESAAGREEARRARSGGVGAGVIAQLRALGPVRLAALGGVGAAVLALLGWLALRAGQPPMGLLYGDLEPRDAAAVVQALERARVPYRLAAGGAQVLVPEEQVPRLRLMLAREGLPQGGSLGGGAVGYEIFDRAESLTTTPFQQDMNRVRALEGELARTIRGLAGVRAARVHLVLPRREAFSRERGEARASVVLTMQGAQRLDREGVQAVLHLVATAVPGLRPQNVSVVDSRGALLARGGQALAGPQSAETQEEIRRAQELRLARAVEEMLERTLGPGRVRAEATVELDFDRVQTTEERFDPDNQVPRSQSSTSERSRSAEPPPTGVAGNLPDAAANAASGGNQESRQEDTTNYEIGRTTRQVLREGPVVRRLSVAVLVDGVWEPAAEPGGAPRFRERSAEELARLAALVRSAVGFDERRGDRVEVVSLRFADPPAAAPEDPGWIERLLTPSVIARLAESGLLALVALAAIVLVARPVAGRLALALAPPAADALASSAPPGPEGAGASPALPGPGAGAAGDATGAPPGAGAEAMVQIANVEGQMRASSLARVAELVGRHPDETLAVLRRWLSPEEGH</sequence>
<dbReference type="InterPro" id="IPR043427">
    <property type="entry name" value="YscJ/FliF"/>
</dbReference>
<protein>
    <recommendedName>
        <fullName evidence="9">Flagellar M-ring protein</fullName>
    </recommendedName>
</protein>
<dbReference type="InterPro" id="IPR000067">
    <property type="entry name" value="FlgMring_FliF"/>
</dbReference>
<feature type="compositionally biased region" description="Low complexity" evidence="10">
    <location>
        <begin position="329"/>
        <end position="344"/>
    </location>
</feature>
<comment type="similarity">
    <text evidence="3 9">Belongs to the FliF family.</text>
</comment>
<dbReference type="Gene3D" id="3.30.300.30">
    <property type="match status" value="1"/>
</dbReference>
<evidence type="ECO:0000256" key="9">
    <source>
        <dbReference type="PIRNR" id="PIRNR004862"/>
    </source>
</evidence>
<evidence type="ECO:0000313" key="14">
    <source>
        <dbReference type="EMBL" id="MBW8270709.1"/>
    </source>
</evidence>
<proteinExistence type="inferred from homology"/>
<dbReference type="InterPro" id="IPR045851">
    <property type="entry name" value="AMP-bd_C_sf"/>
</dbReference>